<feature type="region of interest" description="Disordered" evidence="1">
    <location>
        <begin position="139"/>
        <end position="166"/>
    </location>
</feature>
<dbReference type="Proteomes" id="UP000681722">
    <property type="component" value="Unassembled WGS sequence"/>
</dbReference>
<evidence type="ECO:0000256" key="1">
    <source>
        <dbReference type="SAM" id="MobiDB-lite"/>
    </source>
</evidence>
<proteinExistence type="predicted"/>
<name>A0A815F3Z7_9BILA</name>
<evidence type="ECO:0000313" key="2">
    <source>
        <dbReference type="EMBL" id="CAF1320012.1"/>
    </source>
</evidence>
<gene>
    <name evidence="2" type="ORF">GPM918_LOCUS29426</name>
    <name evidence="3" type="ORF">SRO942_LOCUS30004</name>
</gene>
<keyword evidence="4" id="KW-1185">Reference proteome</keyword>
<protein>
    <submittedName>
        <fullName evidence="2">Uncharacterized protein</fullName>
    </submittedName>
</protein>
<dbReference type="EMBL" id="CAJNOQ010013358">
    <property type="protein sequence ID" value="CAF1320012.1"/>
    <property type="molecule type" value="Genomic_DNA"/>
</dbReference>
<accession>A0A815F3Z7</accession>
<dbReference type="AlphaFoldDB" id="A0A815F3Z7"/>
<dbReference type="EMBL" id="CAJOBC010047158">
    <property type="protein sequence ID" value="CAF4164983.1"/>
    <property type="molecule type" value="Genomic_DNA"/>
</dbReference>
<evidence type="ECO:0000313" key="4">
    <source>
        <dbReference type="Proteomes" id="UP000663829"/>
    </source>
</evidence>
<dbReference type="Proteomes" id="UP000663829">
    <property type="component" value="Unassembled WGS sequence"/>
</dbReference>
<organism evidence="2 4">
    <name type="scientific">Didymodactylos carnosus</name>
    <dbReference type="NCBI Taxonomy" id="1234261"/>
    <lineage>
        <taxon>Eukaryota</taxon>
        <taxon>Metazoa</taxon>
        <taxon>Spiralia</taxon>
        <taxon>Gnathifera</taxon>
        <taxon>Rotifera</taxon>
        <taxon>Eurotatoria</taxon>
        <taxon>Bdelloidea</taxon>
        <taxon>Philodinida</taxon>
        <taxon>Philodinidae</taxon>
        <taxon>Didymodactylos</taxon>
    </lineage>
</organism>
<evidence type="ECO:0000313" key="3">
    <source>
        <dbReference type="EMBL" id="CAF4164983.1"/>
    </source>
</evidence>
<comment type="caution">
    <text evidence="2">The sequence shown here is derived from an EMBL/GenBank/DDBJ whole genome shotgun (WGS) entry which is preliminary data.</text>
</comment>
<reference evidence="2" key="1">
    <citation type="submission" date="2021-02" db="EMBL/GenBank/DDBJ databases">
        <authorList>
            <person name="Nowell W R."/>
        </authorList>
    </citation>
    <scope>NUCLEOTIDE SEQUENCE</scope>
</reference>
<sequence>MTSRSFDEECDSTRHWSTGYKVDCSTNTLRQSQQFPQNYFNESCIFNSKNETIAQTSVINNQSNSMLNPRQLTDHVAIQYQTWNNNPQHVITNMNNHRIFFTKPFQKTENIINLENRKNDSNQLMSLNNTVQETTLLSTEDGQTKKKRTQRKTCNVQPRKREKPQRTFVENKTTTDRTKKNNTEIVPKGTKKHFGKTNVIKRMKRNYHSIIIQYFKSKNRKKSVKKLEEKMEISTSNVESTSNNNIGLITNLVSFESEQQHADNSKRDDILTVTDHDNNGSSLDKGKSSIILPKLKITLDQHRNVEAIYLCYHRLKPTVAKTDQIVNEQECYDKNINTNIDEDNFTLLLKAVELLENSENTNQYRPSLTDKVI</sequence>